<accession>W8V456</accession>
<evidence type="ECO:0000313" key="2">
    <source>
        <dbReference type="EMBL" id="AHM81012.1"/>
    </source>
</evidence>
<dbReference type="HOGENOM" id="CLU_2342057_0_0_6"/>
<feature type="compositionally biased region" description="Low complexity" evidence="1">
    <location>
        <begin position="95"/>
        <end position="108"/>
    </location>
</feature>
<feature type="compositionally biased region" description="Polar residues" evidence="1">
    <location>
        <begin position="81"/>
        <end position="90"/>
    </location>
</feature>
<dbReference type="KEGG" id="kps:KPNJ2_04232"/>
<name>W8V456_KLEPN</name>
<gene>
    <name evidence="2" type="ORF">KPNJ2_04232</name>
</gene>
<dbReference type="Proteomes" id="UP000019586">
    <property type="component" value="Chromosome"/>
</dbReference>
<sequence>MAQIERRMLAAQLPVKIFPQLNRQLVRSAEQQHAPDIAQQVDHHRDQHQRADPHPHLLRGVMLLRHAVDHNAHHLRRNKLQDGNNDQQGNCAKIAAPLPAEVPAELSK</sequence>
<proteinExistence type="predicted"/>
<evidence type="ECO:0000256" key="1">
    <source>
        <dbReference type="SAM" id="MobiDB-lite"/>
    </source>
</evidence>
<dbReference type="EMBL" id="CP006918">
    <property type="protein sequence ID" value="AHM81012.1"/>
    <property type="molecule type" value="Genomic_DNA"/>
</dbReference>
<protein>
    <submittedName>
        <fullName evidence="2">Uncharacterized protein</fullName>
    </submittedName>
</protein>
<feature type="compositionally biased region" description="Basic and acidic residues" evidence="1">
    <location>
        <begin position="41"/>
        <end position="52"/>
    </location>
</feature>
<organism evidence="2 3">
    <name type="scientific">Klebsiella pneumoniae 30684/NJST258_2</name>
    <dbReference type="NCBI Taxonomy" id="1420013"/>
    <lineage>
        <taxon>Bacteria</taxon>
        <taxon>Pseudomonadati</taxon>
        <taxon>Pseudomonadota</taxon>
        <taxon>Gammaproteobacteria</taxon>
        <taxon>Enterobacterales</taxon>
        <taxon>Enterobacteriaceae</taxon>
        <taxon>Klebsiella/Raoultella group</taxon>
        <taxon>Klebsiella</taxon>
        <taxon>Klebsiella pneumoniae complex</taxon>
    </lineage>
</organism>
<dbReference type="AlphaFoldDB" id="W8V456"/>
<feature type="region of interest" description="Disordered" evidence="1">
    <location>
        <begin position="28"/>
        <end position="52"/>
    </location>
</feature>
<feature type="region of interest" description="Disordered" evidence="1">
    <location>
        <begin position="76"/>
        <end position="108"/>
    </location>
</feature>
<evidence type="ECO:0000313" key="3">
    <source>
        <dbReference type="Proteomes" id="UP000019586"/>
    </source>
</evidence>
<reference evidence="2 3" key="1">
    <citation type="journal article" date="2014" name="Proc. Natl. Acad. Sci. U.S.A.">
        <title>Molecular dissection of the evolution of carbapenem-resistant multilocus sequence type 258 Klebsiella pneumoniae.</title>
        <authorList>
            <person name="Deleo F.R."/>
            <person name="Chen L."/>
            <person name="Porcella S.F."/>
            <person name="Martens C.A."/>
            <person name="Kobayashi S.D."/>
            <person name="Porter A.R."/>
            <person name="Chavda K.D."/>
            <person name="Jacobs M.R."/>
            <person name="Mathema B."/>
            <person name="Olsen R.J."/>
            <person name="Bonomo R.A."/>
            <person name="Musser J.M."/>
            <person name="Kreiswirth B.N."/>
        </authorList>
    </citation>
    <scope>NUCLEOTIDE SEQUENCE [LARGE SCALE GENOMIC DNA]</scope>
    <source>
        <strain evidence="2">30684/NJST258_2</strain>
    </source>
</reference>